<evidence type="ECO:0000256" key="1">
    <source>
        <dbReference type="SAM" id="Phobius"/>
    </source>
</evidence>
<feature type="transmembrane region" description="Helical" evidence="1">
    <location>
        <begin position="108"/>
        <end position="130"/>
    </location>
</feature>
<protein>
    <submittedName>
        <fullName evidence="2">Uncharacterized protein</fullName>
    </submittedName>
</protein>
<proteinExistence type="predicted"/>
<keyword evidence="1" id="KW-1133">Transmembrane helix</keyword>
<accession>A0AAN7LV00</accession>
<dbReference type="InterPro" id="IPR006461">
    <property type="entry name" value="PLAC_motif_containing"/>
</dbReference>
<dbReference type="AlphaFoldDB" id="A0AAN7LV00"/>
<evidence type="ECO:0000313" key="2">
    <source>
        <dbReference type="EMBL" id="KAK4792474.1"/>
    </source>
</evidence>
<keyword evidence="3" id="KW-1185">Reference proteome</keyword>
<comment type="caution">
    <text evidence="2">The sequence shown here is derived from an EMBL/GenBank/DDBJ whole genome shotgun (WGS) entry which is preliminary data.</text>
</comment>
<dbReference type="EMBL" id="JAXQNO010000008">
    <property type="protein sequence ID" value="KAK4792474.1"/>
    <property type="molecule type" value="Genomic_DNA"/>
</dbReference>
<name>A0AAN7LV00_TRANT</name>
<keyword evidence="1" id="KW-0812">Transmembrane</keyword>
<reference evidence="2 3" key="1">
    <citation type="journal article" date="2023" name="Hortic Res">
        <title>Pangenome of water caltrop reveals structural variations and asymmetric subgenome divergence after allopolyploidization.</title>
        <authorList>
            <person name="Zhang X."/>
            <person name="Chen Y."/>
            <person name="Wang L."/>
            <person name="Yuan Y."/>
            <person name="Fang M."/>
            <person name="Shi L."/>
            <person name="Lu R."/>
            <person name="Comes H.P."/>
            <person name="Ma Y."/>
            <person name="Chen Y."/>
            <person name="Huang G."/>
            <person name="Zhou Y."/>
            <person name="Zheng Z."/>
            <person name="Qiu Y."/>
        </authorList>
    </citation>
    <scope>NUCLEOTIDE SEQUENCE [LARGE SCALE GENOMIC DNA]</scope>
    <source>
        <strain evidence="2">F231</strain>
    </source>
</reference>
<organism evidence="2 3">
    <name type="scientific">Trapa natans</name>
    <name type="common">Water chestnut</name>
    <dbReference type="NCBI Taxonomy" id="22666"/>
    <lineage>
        <taxon>Eukaryota</taxon>
        <taxon>Viridiplantae</taxon>
        <taxon>Streptophyta</taxon>
        <taxon>Embryophyta</taxon>
        <taxon>Tracheophyta</taxon>
        <taxon>Spermatophyta</taxon>
        <taxon>Magnoliopsida</taxon>
        <taxon>eudicotyledons</taxon>
        <taxon>Gunneridae</taxon>
        <taxon>Pentapetalae</taxon>
        <taxon>rosids</taxon>
        <taxon>malvids</taxon>
        <taxon>Myrtales</taxon>
        <taxon>Lythraceae</taxon>
        <taxon>Trapa</taxon>
    </lineage>
</organism>
<keyword evidence="1" id="KW-0472">Membrane</keyword>
<dbReference type="Proteomes" id="UP001346149">
    <property type="component" value="Unassembled WGS sequence"/>
</dbReference>
<dbReference type="Pfam" id="PF04749">
    <property type="entry name" value="PLAC8"/>
    <property type="match status" value="1"/>
</dbReference>
<dbReference type="NCBIfam" id="TIGR01571">
    <property type="entry name" value="A_thal_Cys_rich"/>
    <property type="match status" value="1"/>
</dbReference>
<gene>
    <name evidence="2" type="ORF">SAY86_022909</name>
</gene>
<dbReference type="PANTHER" id="PTHR15907">
    <property type="entry name" value="DUF614 FAMILY PROTEIN-RELATED"/>
    <property type="match status" value="1"/>
</dbReference>
<evidence type="ECO:0000313" key="3">
    <source>
        <dbReference type="Proteomes" id="UP001346149"/>
    </source>
</evidence>
<feature type="transmembrane region" description="Helical" evidence="1">
    <location>
        <begin position="136"/>
        <end position="155"/>
    </location>
</feature>
<sequence>MVDPERFREGEGEEERLMEGFSVLDFDMLCSTVALQAAQGKWRSLGSGDSVVEGEEAAVLGDLGGGVLRMWEGDVLDCFEDRPIALQSSCCPCYRFGRNMKRAGLGSCFMQGGFHLCLVLCAFFNGIAFTLTRRHYFLYLAVAFAIFLAAYLGFFRTQIRKKLNIKGNDSSLDDFVYHMLCPFCSLCQESRTLEMNNVQDGIWHGRGDMICIGSDGHGGKAFVEVNLPSILPSKAPDPCSMQKTTPES</sequence>